<gene>
    <name evidence="1" type="ORF">Mucpa_4111</name>
</gene>
<evidence type="ECO:0000313" key="1">
    <source>
        <dbReference type="EMBL" id="EHQ28202.1"/>
    </source>
</evidence>
<dbReference type="HOGENOM" id="CLU_1053011_0_0_10"/>
<dbReference type="EMBL" id="CM001403">
    <property type="protein sequence ID" value="EHQ28202.1"/>
    <property type="molecule type" value="Genomic_DNA"/>
</dbReference>
<dbReference type="AlphaFoldDB" id="H1Y2M3"/>
<evidence type="ECO:0000313" key="2">
    <source>
        <dbReference type="Proteomes" id="UP000002774"/>
    </source>
</evidence>
<protein>
    <recommendedName>
        <fullName evidence="3">Outer membrane protein beta-barrel domain-containing protein</fullName>
    </recommendedName>
</protein>
<evidence type="ECO:0008006" key="3">
    <source>
        <dbReference type="Google" id="ProtNLM"/>
    </source>
</evidence>
<proteinExistence type="predicted"/>
<name>H1Y2M3_9SPHI</name>
<organism evidence="1 2">
    <name type="scientific">Mucilaginibacter paludis DSM 18603</name>
    <dbReference type="NCBI Taxonomy" id="714943"/>
    <lineage>
        <taxon>Bacteria</taxon>
        <taxon>Pseudomonadati</taxon>
        <taxon>Bacteroidota</taxon>
        <taxon>Sphingobacteriia</taxon>
        <taxon>Sphingobacteriales</taxon>
        <taxon>Sphingobacteriaceae</taxon>
        <taxon>Mucilaginibacter</taxon>
    </lineage>
</organism>
<dbReference type="Proteomes" id="UP000002774">
    <property type="component" value="Chromosome"/>
</dbReference>
<sequence length="221" mass="24727">MLAYAQTSFYHPFSIGAGYGVTVAYAGEETLTSSNAFNFNINYHITPFTAVSMEGQVGQLSGGDAMNDTFSKQYLNSYNALLLHADVQLGELMDFSNSQFLNGLKNVYFGTGIGILYNKITDINLIGINNSITYSTYYVKSSNLLIPLRMGYEFKIFNRRDEPQVRFDINYSFNTAFGEGLDGYYNPAGASVKFYSYFSLGLKYGFGNPHAYRKAVYYSAF</sequence>
<reference evidence="1" key="1">
    <citation type="submission" date="2011-09" db="EMBL/GenBank/DDBJ databases">
        <title>The permanent draft genome of Mucilaginibacter paludis DSM 18603.</title>
        <authorList>
            <consortium name="US DOE Joint Genome Institute (JGI-PGF)"/>
            <person name="Lucas S."/>
            <person name="Han J."/>
            <person name="Lapidus A."/>
            <person name="Bruce D."/>
            <person name="Goodwin L."/>
            <person name="Pitluck S."/>
            <person name="Peters L."/>
            <person name="Kyrpides N."/>
            <person name="Mavromatis K."/>
            <person name="Ivanova N."/>
            <person name="Mikhailova N."/>
            <person name="Held B."/>
            <person name="Detter J.C."/>
            <person name="Tapia R."/>
            <person name="Han C."/>
            <person name="Land M."/>
            <person name="Hauser L."/>
            <person name="Markowitz V."/>
            <person name="Cheng J.-F."/>
            <person name="Hugenholtz P."/>
            <person name="Woyke T."/>
            <person name="Wu D."/>
            <person name="Tindall B."/>
            <person name="Brambilla E."/>
            <person name="Klenk H.-P."/>
            <person name="Eisen J.A."/>
        </authorList>
    </citation>
    <scope>NUCLEOTIDE SEQUENCE [LARGE SCALE GENOMIC DNA]</scope>
    <source>
        <strain evidence="1">DSM 18603</strain>
    </source>
</reference>
<accession>H1Y2M3</accession>
<dbReference type="eggNOG" id="ENOG503394Q">
    <property type="taxonomic scope" value="Bacteria"/>
</dbReference>
<keyword evidence="2" id="KW-1185">Reference proteome</keyword>